<organism evidence="1 2">
    <name type="scientific">Smittium culicis</name>
    <dbReference type="NCBI Taxonomy" id="133412"/>
    <lineage>
        <taxon>Eukaryota</taxon>
        <taxon>Fungi</taxon>
        <taxon>Fungi incertae sedis</taxon>
        <taxon>Zoopagomycota</taxon>
        <taxon>Kickxellomycotina</taxon>
        <taxon>Harpellomycetes</taxon>
        <taxon>Harpellales</taxon>
        <taxon>Legeriomycetaceae</taxon>
        <taxon>Smittium</taxon>
    </lineage>
</organism>
<dbReference type="AlphaFoldDB" id="A0A1R1Y546"/>
<accession>A0A1R1Y546</accession>
<dbReference type="Proteomes" id="UP000187429">
    <property type="component" value="Unassembled WGS sequence"/>
</dbReference>
<dbReference type="EMBL" id="LSSM01002350">
    <property type="protein sequence ID" value="OMJ22033.1"/>
    <property type="molecule type" value="Genomic_DNA"/>
</dbReference>
<sequence length="39" mass="4487">MLSNHSEANSRLWDEFSMHSTKNLEASAFSEIPPFFVKT</sequence>
<feature type="non-terminal residue" evidence="1">
    <location>
        <position position="39"/>
    </location>
</feature>
<comment type="caution">
    <text evidence="1">The sequence shown here is derived from an EMBL/GenBank/DDBJ whole genome shotgun (WGS) entry which is preliminary data.</text>
</comment>
<evidence type="ECO:0000313" key="2">
    <source>
        <dbReference type="Proteomes" id="UP000187429"/>
    </source>
</evidence>
<protein>
    <submittedName>
        <fullName evidence="1">Uncharacterized protein</fullName>
    </submittedName>
</protein>
<evidence type="ECO:0000313" key="1">
    <source>
        <dbReference type="EMBL" id="OMJ22033.1"/>
    </source>
</evidence>
<keyword evidence="2" id="KW-1185">Reference proteome</keyword>
<gene>
    <name evidence="1" type="ORF">AYI69_g5562</name>
</gene>
<proteinExistence type="predicted"/>
<reference evidence="2" key="1">
    <citation type="submission" date="2017-01" db="EMBL/GenBank/DDBJ databases">
        <authorList>
            <person name="Wang Y."/>
            <person name="White M."/>
            <person name="Kvist S."/>
            <person name="Moncalvo J.-M."/>
        </authorList>
    </citation>
    <scope>NUCLEOTIDE SEQUENCE [LARGE SCALE GENOMIC DNA]</scope>
    <source>
        <strain evidence="2">ID-206-W2</strain>
    </source>
</reference>
<name>A0A1R1Y546_9FUNG</name>